<comment type="caution">
    <text evidence="1">The sequence shown here is derived from an EMBL/GenBank/DDBJ whole genome shotgun (WGS) entry which is preliminary data.</text>
</comment>
<organism evidence="1 2">
    <name type="scientific">Lipomyces kononenkoae</name>
    <name type="common">Yeast</name>
    <dbReference type="NCBI Taxonomy" id="34357"/>
    <lineage>
        <taxon>Eukaryota</taxon>
        <taxon>Fungi</taxon>
        <taxon>Dikarya</taxon>
        <taxon>Ascomycota</taxon>
        <taxon>Saccharomycotina</taxon>
        <taxon>Lipomycetes</taxon>
        <taxon>Lipomycetales</taxon>
        <taxon>Lipomycetaceae</taxon>
        <taxon>Lipomyces</taxon>
    </lineage>
</organism>
<name>A0ACC3SV46_LIPKO</name>
<sequence length="1061" mass="114668">MASAGATLCPAPAKPAKIVPVLPATPQLPSTPARCVLPPALSTSADPATDASLLYMIATAATAATTTDNNNSSDSSSLSPLLSASGDSTASSSRSSSPSPSPCPPTTSSACDPIVAAAAAAATPPPEPVHRDTIRRTTSTPMASGAPVPPPAPPPPPSSSSSSSAPVSDNYLLRSRSSPTLSVASSASSLLSSRASSLFFKSSSASTLSSASSSSSASSVLNFWAASTKSTSSPASVVGPTTGQRKTVDKRLQTFWNEEFRVLESDFQKFSSRHAVHKANVLRVGVLPFLRNHTGEQTSRTVSVSELDRRVYILHKWWTALIAGLRDRPPHAVPAQDRAAHYEAIFGILARYEWRLVQNRSFAVARYQDALLDTLKLALTKLLMKPVAVNVAVFAGAVLAHSFFYVPDVAAPILYLLRARQSEISRVRKQCPFTASQLRSLLQPASTVLPPHLSQFVGLSTDVITHQPEPDAPAAIKDEIYGQWVHRWWGTQDSDVFASFVKHYYAIMSDFVGSVATVCECTPDEALLAAPGLFHIHAVILRLFDSIVHRDRASAAAASAAATATVQAQTINEVNLSSVALGTASSVSTRQLSRMRILIAMKQILESKNATCASYASTYARFFESSIMHAAAKRTAVYDADACVALCDLSEVILLALAGNTRKEDLNWSFWFEVCKRMLTSENSMTEVRTIAFLYTFWDQFAGAEEYGAVDWVFCDQIWHKFFCHWSPLVRAYYMRLLCWRVIRPSCPSSDEALELLRERLSRVYIGVQNTVKNGTAISLLPCSPVPGRRWGIVQCTGQDSPAHQFFVATMSSSSQSYTAGPTTTTMMTTTSVNRYDVHDEDVFIVSSSSSAASSPSGAASPGSPNGGDYFTGNAKSLGNVLRRLKSFKNSFVATTAENNEPTVLSQEPSSSSSTTDMNRRSSVSTTTTTSSSSLSTISSTFNMSIGLDSPIQDHRRRSEKSYCFTLQPTDQHRHNPRPRTATIIPVPRTPFTRHSTLPMSLDNSILPPPPQSNAITYAGRALAEWNSTVRQFERFVEMRRTRDHVCEADVGTPSVLGDSF</sequence>
<evidence type="ECO:0000313" key="2">
    <source>
        <dbReference type="Proteomes" id="UP001433508"/>
    </source>
</evidence>
<gene>
    <name evidence="1" type="ORF">V1525DRAFT_451999</name>
</gene>
<keyword evidence="2" id="KW-1185">Reference proteome</keyword>
<dbReference type="EMBL" id="MU971413">
    <property type="protein sequence ID" value="KAK9235511.1"/>
    <property type="molecule type" value="Genomic_DNA"/>
</dbReference>
<protein>
    <submittedName>
        <fullName evidence="1">Uncharacterized protein</fullName>
    </submittedName>
</protein>
<reference evidence="2" key="1">
    <citation type="journal article" date="2024" name="Front. Bioeng. Biotechnol.">
        <title>Genome-scale model development and genomic sequencing of the oleaginous clade Lipomyces.</title>
        <authorList>
            <person name="Czajka J.J."/>
            <person name="Han Y."/>
            <person name="Kim J."/>
            <person name="Mondo S.J."/>
            <person name="Hofstad B.A."/>
            <person name="Robles A."/>
            <person name="Haridas S."/>
            <person name="Riley R."/>
            <person name="LaButti K."/>
            <person name="Pangilinan J."/>
            <person name="Andreopoulos W."/>
            <person name="Lipzen A."/>
            <person name="Yan J."/>
            <person name="Wang M."/>
            <person name="Ng V."/>
            <person name="Grigoriev I.V."/>
            <person name="Spatafora J.W."/>
            <person name="Magnuson J.K."/>
            <person name="Baker S.E."/>
            <person name="Pomraning K.R."/>
        </authorList>
    </citation>
    <scope>NUCLEOTIDE SEQUENCE [LARGE SCALE GENOMIC DNA]</scope>
    <source>
        <strain evidence="2">CBS 7786</strain>
    </source>
</reference>
<evidence type="ECO:0000313" key="1">
    <source>
        <dbReference type="EMBL" id="KAK9235511.1"/>
    </source>
</evidence>
<accession>A0ACC3SV46</accession>
<dbReference type="Proteomes" id="UP001433508">
    <property type="component" value="Unassembled WGS sequence"/>
</dbReference>
<proteinExistence type="predicted"/>